<sequence length="85" mass="9602">MLVVVGKKKALLVHCRWFWPTLRASWYGLAAISRVPSDLLDTQVLHARGLGTARAYFSVLLSSYKRNSSPVKTCSVVYIEESKQF</sequence>
<reference evidence="1 2" key="1">
    <citation type="journal article" date="2023" name="Sci. Data">
        <title>Genome assembly of the Korean intertidal mud-creeper Batillaria attramentaria.</title>
        <authorList>
            <person name="Patra A.K."/>
            <person name="Ho P.T."/>
            <person name="Jun S."/>
            <person name="Lee S.J."/>
            <person name="Kim Y."/>
            <person name="Won Y.J."/>
        </authorList>
    </citation>
    <scope>NUCLEOTIDE SEQUENCE [LARGE SCALE GENOMIC DNA]</scope>
    <source>
        <strain evidence="1">Wonlab-2016</strain>
    </source>
</reference>
<protein>
    <recommendedName>
        <fullName evidence="3">Secreted protein</fullName>
    </recommendedName>
</protein>
<evidence type="ECO:0008006" key="3">
    <source>
        <dbReference type="Google" id="ProtNLM"/>
    </source>
</evidence>
<gene>
    <name evidence="1" type="ORF">BaRGS_00024405</name>
</gene>
<organism evidence="1 2">
    <name type="scientific">Batillaria attramentaria</name>
    <dbReference type="NCBI Taxonomy" id="370345"/>
    <lineage>
        <taxon>Eukaryota</taxon>
        <taxon>Metazoa</taxon>
        <taxon>Spiralia</taxon>
        <taxon>Lophotrochozoa</taxon>
        <taxon>Mollusca</taxon>
        <taxon>Gastropoda</taxon>
        <taxon>Caenogastropoda</taxon>
        <taxon>Sorbeoconcha</taxon>
        <taxon>Cerithioidea</taxon>
        <taxon>Batillariidae</taxon>
        <taxon>Batillaria</taxon>
    </lineage>
</organism>
<comment type="caution">
    <text evidence="1">The sequence shown here is derived from an EMBL/GenBank/DDBJ whole genome shotgun (WGS) entry which is preliminary data.</text>
</comment>
<dbReference type="EMBL" id="JACVVK020000211">
    <property type="protein sequence ID" value="KAK7484400.1"/>
    <property type="molecule type" value="Genomic_DNA"/>
</dbReference>
<evidence type="ECO:0000313" key="1">
    <source>
        <dbReference type="EMBL" id="KAK7484400.1"/>
    </source>
</evidence>
<dbReference type="AlphaFoldDB" id="A0ABD0KBL1"/>
<proteinExistence type="predicted"/>
<keyword evidence="2" id="KW-1185">Reference proteome</keyword>
<accession>A0ABD0KBL1</accession>
<dbReference type="Proteomes" id="UP001519460">
    <property type="component" value="Unassembled WGS sequence"/>
</dbReference>
<evidence type="ECO:0000313" key="2">
    <source>
        <dbReference type="Proteomes" id="UP001519460"/>
    </source>
</evidence>
<name>A0ABD0KBL1_9CAEN</name>